<dbReference type="EMBL" id="MFBT01000040">
    <property type="protein sequence ID" value="OGD98242.1"/>
    <property type="molecule type" value="Genomic_DNA"/>
</dbReference>
<gene>
    <name evidence="2" type="ORF">A3B54_00365</name>
</gene>
<reference evidence="2 3" key="1">
    <citation type="journal article" date="2016" name="Nat. Commun.">
        <title>Thousands of microbial genomes shed light on interconnected biogeochemical processes in an aquifer system.</title>
        <authorList>
            <person name="Anantharaman K."/>
            <person name="Brown C.T."/>
            <person name="Hug L.A."/>
            <person name="Sharon I."/>
            <person name="Castelle C.J."/>
            <person name="Probst A.J."/>
            <person name="Thomas B.C."/>
            <person name="Singh A."/>
            <person name="Wilkins M.J."/>
            <person name="Karaoz U."/>
            <person name="Brodie E.L."/>
            <person name="Williams K.H."/>
            <person name="Hubbard S.S."/>
            <person name="Banfield J.F."/>
        </authorList>
    </citation>
    <scope>NUCLEOTIDE SEQUENCE [LARGE SCALE GENOMIC DNA]</scope>
</reference>
<comment type="caution">
    <text evidence="2">The sequence shown here is derived from an EMBL/GenBank/DDBJ whole genome shotgun (WGS) entry which is preliminary data.</text>
</comment>
<sequence>MPDVQEKRGPIEKSEKGWPINVFGVIALVILGLIIIFLIVKPLISQNSENIQNQNQVASGGHIISPRPGEIIKSNKFTIELSVDRPQDVQKVQFWAKAYADGKWEMIGEVSASPHKLDWQIPDSFRDKSIAITTHIYQKDGTLIKDPGGWREGVIILSQ</sequence>
<dbReference type="AlphaFoldDB" id="A0A1F5H251"/>
<accession>A0A1F5H251</accession>
<dbReference type="Proteomes" id="UP000177039">
    <property type="component" value="Unassembled WGS sequence"/>
</dbReference>
<evidence type="ECO:0000313" key="3">
    <source>
        <dbReference type="Proteomes" id="UP000177039"/>
    </source>
</evidence>
<feature type="transmembrane region" description="Helical" evidence="1">
    <location>
        <begin position="20"/>
        <end position="40"/>
    </location>
</feature>
<evidence type="ECO:0000313" key="2">
    <source>
        <dbReference type="EMBL" id="OGD98242.1"/>
    </source>
</evidence>
<evidence type="ECO:0000256" key="1">
    <source>
        <dbReference type="SAM" id="Phobius"/>
    </source>
</evidence>
<proteinExistence type="predicted"/>
<protein>
    <recommendedName>
        <fullName evidence="4">Bacterial spore germination immunoglobulin-like domain-containing protein</fullName>
    </recommendedName>
</protein>
<keyword evidence="1" id="KW-1133">Transmembrane helix</keyword>
<name>A0A1F5H251_9BACT</name>
<keyword evidence="1" id="KW-0812">Transmembrane</keyword>
<organism evidence="2 3">
    <name type="scientific">Candidatus Curtissbacteria bacterium RIFCSPLOWO2_01_FULL_42_50</name>
    <dbReference type="NCBI Taxonomy" id="1797730"/>
    <lineage>
        <taxon>Bacteria</taxon>
        <taxon>Candidatus Curtissiibacteriota</taxon>
    </lineage>
</organism>
<keyword evidence="1" id="KW-0472">Membrane</keyword>
<evidence type="ECO:0008006" key="4">
    <source>
        <dbReference type="Google" id="ProtNLM"/>
    </source>
</evidence>